<keyword evidence="2 4" id="KW-0963">Cytoplasm</keyword>
<dbReference type="PIRSF" id="PIRSF017179">
    <property type="entry name" value="RISC-Tudor-SN"/>
    <property type="match status" value="1"/>
</dbReference>
<proteinExistence type="predicted"/>
<keyword evidence="8" id="KW-1185">Reference proteome</keyword>
<dbReference type="Gene3D" id="2.30.30.140">
    <property type="match status" value="1"/>
</dbReference>
<evidence type="ECO:0000259" key="5">
    <source>
        <dbReference type="PROSITE" id="PS50304"/>
    </source>
</evidence>
<dbReference type="GO" id="GO:0003723">
    <property type="term" value="F:RNA binding"/>
    <property type="evidence" value="ECO:0007669"/>
    <property type="project" value="UniProtKB-UniRule"/>
</dbReference>
<accession>A0A9W8CK54</accession>
<dbReference type="GO" id="GO:0004518">
    <property type="term" value="F:nuclease activity"/>
    <property type="evidence" value="ECO:0007669"/>
    <property type="project" value="TreeGrafter"/>
</dbReference>
<dbReference type="EMBL" id="JANBOH010000125">
    <property type="protein sequence ID" value="KAJ1645077.1"/>
    <property type="molecule type" value="Genomic_DNA"/>
</dbReference>
<evidence type="ECO:0000313" key="7">
    <source>
        <dbReference type="EMBL" id="KAJ1645077.1"/>
    </source>
</evidence>
<dbReference type="Gene3D" id="2.40.50.90">
    <property type="match status" value="5"/>
</dbReference>
<feature type="domain" description="Tudor" evidence="5">
    <location>
        <begin position="733"/>
        <end position="793"/>
    </location>
</feature>
<dbReference type="Pfam" id="PF00567">
    <property type="entry name" value="TUDOR"/>
    <property type="match status" value="1"/>
</dbReference>
<sequence length="917" mass="100404">MTQQLQTAVAKLALSGDTLILRGPQRGNQPPPERTLGLSFIASPRLANAKKGQADEEFAYEAREFLRRRVAGKPVRFVVRFKTPAGREYGSVYVGKEEEDIAEVLVREGLAKLTDQTRARMKRSINDDEEAETVAILDDAEEYAKSGKRGMWSSRPDKRPRLLAFEGDAEKFVAENKGRELRATVEQVRDAGTLRVTLHLPSCHQTVNVQMAGIRAPSTSAENPEPFGEEARFQVEVKLLQQDVRVRLAAPSQIHGTFVGAIIHPAGNIAEWLVSAGYARIVDWSMPYVEGGATRLRELELGAKERRVKIWKNFKEQKQPLASAASAVVKDAKNFGATVVRVISGDTLVVRNNDTEKDIEIQLASVRQPRSSETDLSGYAEQAREAIRKLCIGRSVQVSIDYTRPAQDGFRERDCATVRFNGEDVGERLVRTGLCTVLRHRNDDPMRSSNYDALLIASLRAQETKAGVHSGKPKAASKLVNASENAARARSFISHMQRSGRVSCIVDHVLSGARLRLVVPKDNIRLTFVLSGIRCPRAPFNNEAGEPFGAEALALTTRAAMQRNAEFEAEGIDKSGGFIGTLWLSKDQSLTEELLEEGLASIHGPSADKSPYSARLYAAEERAQRHKKGMWAEKQQQGTEGDLQSADAAIPKALKVAKASEAAGAGAGAGSAGAQPKLAPQFEFLDVRVSEMGADPTSFYVQIAQKTKADELEKLMADLAIAPTNSATDAGFVPKAGQLVRARYTIGDEWHRARVRSVSAAKNECEVFYLDFGNSETLSLDRVRPLPAGFAQQPAFAQEARFAFLRLPSEGFAGDYTLDALEEVRRLVEGCDLVANVEAREPSGVMHLTLYDPKLGRPLFEKSVNAEIAAAGYAVADKQSVAARHNLQAAEKIDFIASQARARHLGMWEYGDVTADE</sequence>
<dbReference type="InterPro" id="IPR016685">
    <property type="entry name" value="Silence_cplx_Nase-comp_TudorSN"/>
</dbReference>
<evidence type="ECO:0000256" key="1">
    <source>
        <dbReference type="ARBA" id="ARBA00004496"/>
    </source>
</evidence>
<dbReference type="GO" id="GO:0005829">
    <property type="term" value="C:cytosol"/>
    <property type="evidence" value="ECO:0007669"/>
    <property type="project" value="UniProtKB-UniRule"/>
</dbReference>
<reference evidence="7" key="1">
    <citation type="submission" date="2022-07" db="EMBL/GenBank/DDBJ databases">
        <title>Phylogenomic reconstructions and comparative analyses of Kickxellomycotina fungi.</title>
        <authorList>
            <person name="Reynolds N.K."/>
            <person name="Stajich J.E."/>
            <person name="Barry K."/>
            <person name="Grigoriev I.V."/>
            <person name="Crous P."/>
            <person name="Smith M.E."/>
        </authorList>
    </citation>
    <scope>NUCLEOTIDE SEQUENCE</scope>
    <source>
        <strain evidence="7">NBRC 105413</strain>
    </source>
</reference>
<dbReference type="InterPro" id="IPR002999">
    <property type="entry name" value="Tudor"/>
</dbReference>
<dbReference type="GO" id="GO:0031047">
    <property type="term" value="P:regulatory ncRNA-mediated gene silencing"/>
    <property type="evidence" value="ECO:0007669"/>
    <property type="project" value="UniProtKB-UniRule"/>
</dbReference>
<dbReference type="SUPFAM" id="SSF63748">
    <property type="entry name" value="Tudor/PWWP/MBT"/>
    <property type="match status" value="1"/>
</dbReference>
<feature type="domain" description="TNase-like" evidence="6">
    <location>
        <begin position="500"/>
        <end position="633"/>
    </location>
</feature>
<dbReference type="PANTHER" id="PTHR12302">
    <property type="entry name" value="EBNA2 BINDING PROTEIN P100"/>
    <property type="match status" value="1"/>
</dbReference>
<dbReference type="Proteomes" id="UP001145021">
    <property type="component" value="Unassembled WGS sequence"/>
</dbReference>
<dbReference type="AlphaFoldDB" id="A0A9W8CK54"/>
<dbReference type="GO" id="GO:0006402">
    <property type="term" value="P:mRNA catabolic process"/>
    <property type="evidence" value="ECO:0007669"/>
    <property type="project" value="UniProtKB-UniRule"/>
</dbReference>
<dbReference type="SUPFAM" id="SSF50199">
    <property type="entry name" value="Staphylococcal nuclease"/>
    <property type="match status" value="5"/>
</dbReference>
<dbReference type="FunFam" id="2.40.50.90:FF:000002">
    <property type="entry name" value="Staphylococcal nuclease domain-containing protein"/>
    <property type="match status" value="1"/>
</dbReference>
<dbReference type="GO" id="GO:0031332">
    <property type="term" value="C:RNAi effector complex"/>
    <property type="evidence" value="ECO:0007669"/>
    <property type="project" value="InterPro"/>
</dbReference>
<dbReference type="SMART" id="SM00333">
    <property type="entry name" value="TUDOR"/>
    <property type="match status" value="1"/>
</dbReference>
<dbReference type="FunFam" id="2.30.30.140:FF:000018">
    <property type="entry name" value="Serine/threonine-protein kinase 31"/>
    <property type="match status" value="1"/>
</dbReference>
<evidence type="ECO:0000256" key="4">
    <source>
        <dbReference type="PIRNR" id="PIRNR017179"/>
    </source>
</evidence>
<evidence type="ECO:0000256" key="3">
    <source>
        <dbReference type="ARBA" id="ARBA00022737"/>
    </source>
</evidence>
<evidence type="ECO:0000256" key="2">
    <source>
        <dbReference type="ARBA" id="ARBA00022490"/>
    </source>
</evidence>
<dbReference type="InterPro" id="IPR016071">
    <property type="entry name" value="Staphylococal_nuclease_OB-fold"/>
</dbReference>
<dbReference type="Pfam" id="PF00565">
    <property type="entry name" value="SNase"/>
    <property type="match status" value="4"/>
</dbReference>
<feature type="domain" description="TNase-like" evidence="6">
    <location>
        <begin position="179"/>
        <end position="313"/>
    </location>
</feature>
<dbReference type="PANTHER" id="PTHR12302:SF2">
    <property type="entry name" value="STAPHYLOCOCCAL NUCLEASE DOMAIN-CONTAINING PROTEIN 1"/>
    <property type="match status" value="1"/>
</dbReference>
<dbReference type="SMART" id="SM00318">
    <property type="entry name" value="SNc"/>
    <property type="match status" value="4"/>
</dbReference>
<dbReference type="PROSITE" id="PS50304">
    <property type="entry name" value="TUDOR"/>
    <property type="match status" value="1"/>
</dbReference>
<evidence type="ECO:0000313" key="8">
    <source>
        <dbReference type="Proteomes" id="UP001145021"/>
    </source>
</evidence>
<comment type="subcellular location">
    <subcellularLocation>
        <location evidence="1 4">Cytoplasm</location>
    </subcellularLocation>
</comment>
<feature type="domain" description="TNase-like" evidence="6">
    <location>
        <begin position="333"/>
        <end position="471"/>
    </location>
</feature>
<comment type="caution">
    <text evidence="7">The sequence shown here is derived from an EMBL/GenBank/DDBJ whole genome shotgun (WGS) entry which is preliminary data.</text>
</comment>
<gene>
    <name evidence="7" type="ORF">LPJ64_003298</name>
</gene>
<dbReference type="InterPro" id="IPR035437">
    <property type="entry name" value="SNase_OB-fold_sf"/>
</dbReference>
<evidence type="ECO:0000259" key="6">
    <source>
        <dbReference type="PROSITE" id="PS50830"/>
    </source>
</evidence>
<protein>
    <submittedName>
        <fullName evidence="7">Uncharacterized protein</fullName>
    </submittedName>
</protein>
<feature type="domain" description="TNase-like" evidence="6">
    <location>
        <begin position="4"/>
        <end position="154"/>
    </location>
</feature>
<keyword evidence="3" id="KW-0677">Repeat</keyword>
<dbReference type="PROSITE" id="PS50830">
    <property type="entry name" value="TNASE_3"/>
    <property type="match status" value="4"/>
</dbReference>
<name>A0A9W8CK54_9FUNG</name>
<dbReference type="GO" id="GO:0005634">
    <property type="term" value="C:nucleus"/>
    <property type="evidence" value="ECO:0007669"/>
    <property type="project" value="TreeGrafter"/>
</dbReference>
<organism evidence="7 8">
    <name type="scientific">Coemansia asiatica</name>
    <dbReference type="NCBI Taxonomy" id="1052880"/>
    <lineage>
        <taxon>Eukaryota</taxon>
        <taxon>Fungi</taxon>
        <taxon>Fungi incertae sedis</taxon>
        <taxon>Zoopagomycota</taxon>
        <taxon>Kickxellomycotina</taxon>
        <taxon>Kickxellomycetes</taxon>
        <taxon>Kickxellales</taxon>
        <taxon>Kickxellaceae</taxon>
        <taxon>Coemansia</taxon>
    </lineage>
</organism>